<keyword evidence="3" id="KW-1185">Reference proteome</keyword>
<proteinExistence type="predicted"/>
<name>A0A6A5T8D4_9PLEO</name>
<evidence type="ECO:0000313" key="1">
    <source>
        <dbReference type="EMBL" id="KAF1948468.1"/>
    </source>
</evidence>
<evidence type="ECO:0000313" key="2">
    <source>
        <dbReference type="EMBL" id="KAF1948616.1"/>
    </source>
</evidence>
<evidence type="ECO:0000313" key="3">
    <source>
        <dbReference type="Proteomes" id="UP000800035"/>
    </source>
</evidence>
<dbReference type="EMBL" id="ML977057">
    <property type="protein sequence ID" value="KAF1948468.1"/>
    <property type="molecule type" value="Genomic_DNA"/>
</dbReference>
<dbReference type="OrthoDB" id="5584477at2759"/>
<dbReference type="EMBL" id="ML977053">
    <property type="protein sequence ID" value="KAF1948616.1"/>
    <property type="molecule type" value="Genomic_DNA"/>
</dbReference>
<dbReference type="AlphaFoldDB" id="A0A6A5T8D4"/>
<gene>
    <name evidence="2" type="ORF">CC80DRAFT_498108</name>
    <name evidence="1" type="ORF">CC80DRAFT_498181</name>
</gene>
<accession>A0A6A5T8D4</accession>
<protein>
    <submittedName>
        <fullName evidence="1">Uncharacterized protein</fullName>
    </submittedName>
</protein>
<reference evidence="1" key="1">
    <citation type="journal article" date="2020" name="Stud. Mycol.">
        <title>101 Dothideomycetes genomes: a test case for predicting lifestyles and emergence of pathogens.</title>
        <authorList>
            <person name="Haridas S."/>
            <person name="Albert R."/>
            <person name="Binder M."/>
            <person name="Bloem J."/>
            <person name="Labutti K."/>
            <person name="Salamov A."/>
            <person name="Andreopoulos B."/>
            <person name="Baker S."/>
            <person name="Barry K."/>
            <person name="Bills G."/>
            <person name="Bluhm B."/>
            <person name="Cannon C."/>
            <person name="Castanera R."/>
            <person name="Culley D."/>
            <person name="Daum C."/>
            <person name="Ezra D."/>
            <person name="Gonzalez J."/>
            <person name="Henrissat B."/>
            <person name="Kuo A."/>
            <person name="Liang C."/>
            <person name="Lipzen A."/>
            <person name="Lutzoni F."/>
            <person name="Magnuson J."/>
            <person name="Mondo S."/>
            <person name="Nolan M."/>
            <person name="Ohm R."/>
            <person name="Pangilinan J."/>
            <person name="Park H.-J."/>
            <person name="Ramirez L."/>
            <person name="Alfaro M."/>
            <person name="Sun H."/>
            <person name="Tritt A."/>
            <person name="Yoshinaga Y."/>
            <person name="Zwiers L.-H."/>
            <person name="Turgeon B."/>
            <person name="Goodwin S."/>
            <person name="Spatafora J."/>
            <person name="Crous P."/>
            <person name="Grigoriev I."/>
        </authorList>
    </citation>
    <scope>NUCLEOTIDE SEQUENCE</scope>
    <source>
        <strain evidence="1">CBS 675.92</strain>
    </source>
</reference>
<dbReference type="Proteomes" id="UP000800035">
    <property type="component" value="Unassembled WGS sequence"/>
</dbReference>
<organism evidence="1 3">
    <name type="scientific">Byssothecium circinans</name>
    <dbReference type="NCBI Taxonomy" id="147558"/>
    <lineage>
        <taxon>Eukaryota</taxon>
        <taxon>Fungi</taxon>
        <taxon>Dikarya</taxon>
        <taxon>Ascomycota</taxon>
        <taxon>Pezizomycotina</taxon>
        <taxon>Dothideomycetes</taxon>
        <taxon>Pleosporomycetidae</taxon>
        <taxon>Pleosporales</taxon>
        <taxon>Massarineae</taxon>
        <taxon>Massarinaceae</taxon>
        <taxon>Byssothecium</taxon>
    </lineage>
</organism>
<sequence>MKDQHFYGVWIGLPAPTVQAGVLEWLFRFQDDFLSTTPLPFDQKPKGSCRC</sequence>